<dbReference type="OrthoDB" id="2370178at2759"/>
<protein>
    <submittedName>
        <fullName evidence="1">Uncharacterized protein</fullName>
    </submittedName>
</protein>
<accession>A0A397SPK5</accession>
<evidence type="ECO:0000313" key="1">
    <source>
        <dbReference type="EMBL" id="RIA85877.1"/>
    </source>
</evidence>
<dbReference type="EMBL" id="QKYT01000399">
    <property type="protein sequence ID" value="RIA85877.1"/>
    <property type="molecule type" value="Genomic_DNA"/>
</dbReference>
<keyword evidence="2" id="KW-1185">Reference proteome</keyword>
<name>A0A397SPK5_9GLOM</name>
<gene>
    <name evidence="1" type="ORF">C1645_830156</name>
</gene>
<dbReference type="AlphaFoldDB" id="A0A397SPK5"/>
<reference evidence="1 2" key="1">
    <citation type="submission" date="2018-06" db="EMBL/GenBank/DDBJ databases">
        <title>Comparative genomics reveals the genomic features of Rhizophagus irregularis, R. cerebriforme, R. diaphanum and Gigaspora rosea, and their symbiotic lifestyle signature.</title>
        <authorList>
            <person name="Morin E."/>
            <person name="San Clemente H."/>
            <person name="Chen E.C.H."/>
            <person name="De La Providencia I."/>
            <person name="Hainaut M."/>
            <person name="Kuo A."/>
            <person name="Kohler A."/>
            <person name="Murat C."/>
            <person name="Tang N."/>
            <person name="Roy S."/>
            <person name="Loubradou J."/>
            <person name="Henrissat B."/>
            <person name="Grigoriev I.V."/>
            <person name="Corradi N."/>
            <person name="Roux C."/>
            <person name="Martin F.M."/>
        </authorList>
    </citation>
    <scope>NUCLEOTIDE SEQUENCE [LARGE SCALE GENOMIC DNA]</scope>
    <source>
        <strain evidence="1 2">DAOM 227022</strain>
    </source>
</reference>
<dbReference type="Proteomes" id="UP000265703">
    <property type="component" value="Unassembled WGS sequence"/>
</dbReference>
<sequence>MENEVWEYYGNNINAAETAHILKSCLVALKDNAIKLSDLMDKQDKVFDRILKLLKEVIMDQMYLDTLSVYIDYIADLVEEIEVKLGTKTWNKVRNAIHRKRKKNKKDFEKEELVC</sequence>
<organism evidence="1 2">
    <name type="scientific">Glomus cerebriforme</name>
    <dbReference type="NCBI Taxonomy" id="658196"/>
    <lineage>
        <taxon>Eukaryota</taxon>
        <taxon>Fungi</taxon>
        <taxon>Fungi incertae sedis</taxon>
        <taxon>Mucoromycota</taxon>
        <taxon>Glomeromycotina</taxon>
        <taxon>Glomeromycetes</taxon>
        <taxon>Glomerales</taxon>
        <taxon>Glomeraceae</taxon>
        <taxon>Glomus</taxon>
    </lineage>
</organism>
<comment type="caution">
    <text evidence="1">The sequence shown here is derived from an EMBL/GenBank/DDBJ whole genome shotgun (WGS) entry which is preliminary data.</text>
</comment>
<proteinExistence type="predicted"/>
<evidence type="ECO:0000313" key="2">
    <source>
        <dbReference type="Proteomes" id="UP000265703"/>
    </source>
</evidence>